<organism evidence="1 2">
    <name type="scientific">Stieleria neptunia</name>
    <dbReference type="NCBI Taxonomy" id="2527979"/>
    <lineage>
        <taxon>Bacteria</taxon>
        <taxon>Pseudomonadati</taxon>
        <taxon>Planctomycetota</taxon>
        <taxon>Planctomycetia</taxon>
        <taxon>Pirellulales</taxon>
        <taxon>Pirellulaceae</taxon>
        <taxon>Stieleria</taxon>
    </lineage>
</organism>
<dbReference type="RefSeq" id="WP_145384886.1">
    <property type="nucleotide sequence ID" value="NZ_CP037423.1"/>
</dbReference>
<protein>
    <submittedName>
        <fullName evidence="1">Uncharacterized protein</fullName>
    </submittedName>
</protein>
<accession>A0A518HJR7</accession>
<dbReference type="KEGG" id="snep:Enr13x_09350"/>
<dbReference type="AlphaFoldDB" id="A0A518HJR7"/>
<gene>
    <name evidence="1" type="ORF">Enr13x_09350</name>
</gene>
<dbReference type="OrthoDB" id="284811at2"/>
<sequence>MGAQLFFHTSAYTSDPNVALESLQATELDGYDLPEMVASNLASSQRAFDDTPEGDEYGLHDHYKAELERAKLIASEPIPTDFRGRLHLVRRLHADTGQGIGNILDVEGIAGNDGAGWSAAKPLAPVGVIAKFGSGKLLSSKAHEYAGIANEWLGRGECICFPLYANTDEDDPVEWCFVGNTVD</sequence>
<dbReference type="EMBL" id="CP037423">
    <property type="protein sequence ID" value="QDV41097.1"/>
    <property type="molecule type" value="Genomic_DNA"/>
</dbReference>
<dbReference type="Proteomes" id="UP000319004">
    <property type="component" value="Chromosome"/>
</dbReference>
<name>A0A518HJR7_9BACT</name>
<proteinExistence type="predicted"/>
<keyword evidence="2" id="KW-1185">Reference proteome</keyword>
<reference evidence="1 2" key="1">
    <citation type="submission" date="2019-03" db="EMBL/GenBank/DDBJ databases">
        <title>Deep-cultivation of Planctomycetes and their phenomic and genomic characterization uncovers novel biology.</title>
        <authorList>
            <person name="Wiegand S."/>
            <person name="Jogler M."/>
            <person name="Boedeker C."/>
            <person name="Pinto D."/>
            <person name="Vollmers J."/>
            <person name="Rivas-Marin E."/>
            <person name="Kohn T."/>
            <person name="Peeters S.H."/>
            <person name="Heuer A."/>
            <person name="Rast P."/>
            <person name="Oberbeckmann S."/>
            <person name="Bunk B."/>
            <person name="Jeske O."/>
            <person name="Meyerdierks A."/>
            <person name="Storesund J.E."/>
            <person name="Kallscheuer N."/>
            <person name="Luecker S."/>
            <person name="Lage O.M."/>
            <person name="Pohl T."/>
            <person name="Merkel B.J."/>
            <person name="Hornburger P."/>
            <person name="Mueller R.-W."/>
            <person name="Bruemmer F."/>
            <person name="Labrenz M."/>
            <person name="Spormann A.M."/>
            <person name="Op den Camp H."/>
            <person name="Overmann J."/>
            <person name="Amann R."/>
            <person name="Jetten M.S.M."/>
            <person name="Mascher T."/>
            <person name="Medema M.H."/>
            <person name="Devos D.P."/>
            <person name="Kaster A.-K."/>
            <person name="Ovreas L."/>
            <person name="Rohde M."/>
            <person name="Galperin M.Y."/>
            <person name="Jogler C."/>
        </authorList>
    </citation>
    <scope>NUCLEOTIDE SEQUENCE [LARGE SCALE GENOMIC DNA]</scope>
    <source>
        <strain evidence="1 2">Enr13</strain>
    </source>
</reference>
<evidence type="ECO:0000313" key="2">
    <source>
        <dbReference type="Proteomes" id="UP000319004"/>
    </source>
</evidence>
<evidence type="ECO:0000313" key="1">
    <source>
        <dbReference type="EMBL" id="QDV41097.1"/>
    </source>
</evidence>